<sequence>MLSKNVSVTVRRTPPQNSKKPSVLHLESTDVWSSMPAPVETKKEETPAPARRRSLCPPEYLCPLCADIFDDPEIARCCGRSACRRCFKQRQGDACPLCTRPWAEETTPIRNPRLADSVASLDLEYFILPSELRGRSPSPGDVKKEESTEGLGEEGAAAPITAQPASVVATGLPAAAVNSPPGAFGPPAPGPSAPTFLGPPPALPPGVTVRPCMLTPEQFHAWQQSIRRDADSESSCSPRSLKLSRRKSKDSGKAHKRRKSSANLCSDGSPERKQKKSHKKRRR</sequence>
<dbReference type="Gene3D" id="3.30.40.10">
    <property type="entry name" value="Zinc/RING finger domain, C3HC4 (zinc finger)"/>
    <property type="match status" value="1"/>
</dbReference>
<evidence type="ECO:0000259" key="3">
    <source>
        <dbReference type="PROSITE" id="PS50089"/>
    </source>
</evidence>
<evidence type="ECO:0000256" key="1">
    <source>
        <dbReference type="PROSITE-ProRule" id="PRU00175"/>
    </source>
</evidence>
<feature type="region of interest" description="Disordered" evidence="2">
    <location>
        <begin position="132"/>
        <end position="159"/>
    </location>
</feature>
<reference evidence="4" key="1">
    <citation type="submission" date="2021-01" db="EMBL/GenBank/DDBJ databases">
        <authorList>
            <person name="Corre E."/>
            <person name="Pelletier E."/>
            <person name="Niang G."/>
            <person name="Scheremetjew M."/>
            <person name="Finn R."/>
            <person name="Kale V."/>
            <person name="Holt S."/>
            <person name="Cochrane G."/>
            <person name="Meng A."/>
            <person name="Brown T."/>
            <person name="Cohen L."/>
        </authorList>
    </citation>
    <scope>NUCLEOTIDE SEQUENCE</scope>
    <source>
        <strain evidence="4">CCMP2222</strain>
    </source>
</reference>
<dbReference type="EMBL" id="HBGQ01050887">
    <property type="protein sequence ID" value="CAD9451178.1"/>
    <property type="molecule type" value="Transcribed_RNA"/>
</dbReference>
<organism evidence="4">
    <name type="scientific">Alexandrium andersonii</name>
    <dbReference type="NCBI Taxonomy" id="327968"/>
    <lineage>
        <taxon>Eukaryota</taxon>
        <taxon>Sar</taxon>
        <taxon>Alveolata</taxon>
        <taxon>Dinophyceae</taxon>
        <taxon>Gonyaulacales</taxon>
        <taxon>Pyrocystaceae</taxon>
        <taxon>Alexandrium</taxon>
    </lineage>
</organism>
<accession>A0A7S2DD23</accession>
<dbReference type="InterPro" id="IPR001841">
    <property type="entry name" value="Znf_RING"/>
</dbReference>
<feature type="compositionally biased region" description="Basic residues" evidence="2">
    <location>
        <begin position="242"/>
        <end position="260"/>
    </location>
</feature>
<feature type="region of interest" description="Disordered" evidence="2">
    <location>
        <begin position="224"/>
        <end position="283"/>
    </location>
</feature>
<protein>
    <recommendedName>
        <fullName evidence="3">RING-type domain-containing protein</fullName>
    </recommendedName>
</protein>
<evidence type="ECO:0000256" key="2">
    <source>
        <dbReference type="SAM" id="MobiDB-lite"/>
    </source>
</evidence>
<feature type="region of interest" description="Disordered" evidence="2">
    <location>
        <begin position="1"/>
        <end position="27"/>
    </location>
</feature>
<feature type="compositionally biased region" description="Basic residues" evidence="2">
    <location>
        <begin position="273"/>
        <end position="283"/>
    </location>
</feature>
<dbReference type="SUPFAM" id="SSF57850">
    <property type="entry name" value="RING/U-box"/>
    <property type="match status" value="1"/>
</dbReference>
<keyword evidence="1" id="KW-0863">Zinc-finger</keyword>
<gene>
    <name evidence="4" type="ORF">AAND1436_LOCUS24743</name>
</gene>
<dbReference type="AlphaFoldDB" id="A0A7S2DD23"/>
<feature type="compositionally biased region" description="Pro residues" evidence="2">
    <location>
        <begin position="183"/>
        <end position="204"/>
    </location>
</feature>
<feature type="compositionally biased region" description="Polar residues" evidence="2">
    <location>
        <begin position="1"/>
        <end position="20"/>
    </location>
</feature>
<name>A0A7S2DD23_9DINO</name>
<dbReference type="GO" id="GO:0008270">
    <property type="term" value="F:zinc ion binding"/>
    <property type="evidence" value="ECO:0007669"/>
    <property type="project" value="UniProtKB-KW"/>
</dbReference>
<dbReference type="InterPro" id="IPR013083">
    <property type="entry name" value="Znf_RING/FYVE/PHD"/>
</dbReference>
<dbReference type="PROSITE" id="PS50089">
    <property type="entry name" value="ZF_RING_2"/>
    <property type="match status" value="1"/>
</dbReference>
<keyword evidence="1" id="KW-0862">Zinc</keyword>
<proteinExistence type="predicted"/>
<evidence type="ECO:0000313" key="4">
    <source>
        <dbReference type="EMBL" id="CAD9451178.1"/>
    </source>
</evidence>
<feature type="domain" description="RING-type" evidence="3">
    <location>
        <begin position="62"/>
        <end position="99"/>
    </location>
</feature>
<feature type="region of interest" description="Disordered" evidence="2">
    <location>
        <begin position="180"/>
        <end position="210"/>
    </location>
</feature>
<keyword evidence="1" id="KW-0479">Metal-binding</keyword>